<comment type="caution">
    <text evidence="1">The sequence shown here is derived from an EMBL/GenBank/DDBJ whole genome shotgun (WGS) entry which is preliminary data.</text>
</comment>
<organism evidence="1 2">
    <name type="scientific">Plectonema cf. radiosum LEGE 06105</name>
    <dbReference type="NCBI Taxonomy" id="945769"/>
    <lineage>
        <taxon>Bacteria</taxon>
        <taxon>Bacillati</taxon>
        <taxon>Cyanobacteriota</taxon>
        <taxon>Cyanophyceae</taxon>
        <taxon>Oscillatoriophycideae</taxon>
        <taxon>Oscillatoriales</taxon>
        <taxon>Microcoleaceae</taxon>
        <taxon>Plectonema</taxon>
    </lineage>
</organism>
<dbReference type="EMBL" id="JADEWL010000002">
    <property type="protein sequence ID" value="MBE9211336.1"/>
    <property type="molecule type" value="Genomic_DNA"/>
</dbReference>
<dbReference type="RefSeq" id="WP_193916060.1">
    <property type="nucleotide sequence ID" value="NZ_JADEWL010000002.1"/>
</dbReference>
<keyword evidence="2" id="KW-1185">Reference proteome</keyword>
<dbReference type="Gene3D" id="3.30.160.250">
    <property type="match status" value="1"/>
</dbReference>
<name>A0A8J7JYI4_9CYAN</name>
<dbReference type="AlphaFoldDB" id="A0A8J7JYI4"/>
<evidence type="ECO:0000313" key="1">
    <source>
        <dbReference type="EMBL" id="MBE9211336.1"/>
    </source>
</evidence>
<dbReference type="SUPFAM" id="SSF143100">
    <property type="entry name" value="TTHA1013/TTHA0281-like"/>
    <property type="match status" value="1"/>
</dbReference>
<dbReference type="InterPro" id="IPR035069">
    <property type="entry name" value="TTHA1013/TTHA0281-like"/>
</dbReference>
<dbReference type="Proteomes" id="UP000620559">
    <property type="component" value="Unassembled WGS sequence"/>
</dbReference>
<gene>
    <name evidence="1" type="ORF">IQ247_01140</name>
</gene>
<evidence type="ECO:0000313" key="2">
    <source>
        <dbReference type="Proteomes" id="UP000620559"/>
    </source>
</evidence>
<accession>A0A8J7JYI4</accession>
<proteinExistence type="predicted"/>
<protein>
    <submittedName>
        <fullName evidence="1">Type II toxin-antitoxin system HicB family antitoxin</fullName>
    </submittedName>
</protein>
<sequence length="100" mass="11063">MHYQVFVQSQDEHHFIASVVGIPNLTVEGTTEAEAISNAKSALEAQLIRGKFVSIEVNSEVEINVPQIKYAGILADDPTFDDFMDKLALIRQESNALTDE</sequence>
<reference evidence="1" key="1">
    <citation type="submission" date="2020-10" db="EMBL/GenBank/DDBJ databases">
        <authorList>
            <person name="Castelo-Branco R."/>
            <person name="Eusebio N."/>
            <person name="Adriana R."/>
            <person name="Vieira A."/>
            <person name="Brugerolle De Fraissinette N."/>
            <person name="Rezende De Castro R."/>
            <person name="Schneider M.P."/>
            <person name="Vasconcelos V."/>
            <person name="Leao P.N."/>
        </authorList>
    </citation>
    <scope>NUCLEOTIDE SEQUENCE</scope>
    <source>
        <strain evidence="1">LEGE 06105</strain>
    </source>
</reference>